<feature type="region of interest" description="Disordered" evidence="1">
    <location>
        <begin position="189"/>
        <end position="267"/>
    </location>
</feature>
<keyword evidence="4" id="KW-1185">Reference proteome</keyword>
<dbReference type="GO" id="GO:0032502">
    <property type="term" value="P:developmental process"/>
    <property type="evidence" value="ECO:0007669"/>
    <property type="project" value="TreeGrafter"/>
</dbReference>
<dbReference type="CDD" id="cd11418">
    <property type="entry name" value="bHLH_TS_ASCL"/>
    <property type="match status" value="1"/>
</dbReference>
<dbReference type="InterPro" id="IPR011598">
    <property type="entry name" value="bHLH_dom"/>
</dbReference>
<evidence type="ECO:0000259" key="2">
    <source>
        <dbReference type="PROSITE" id="PS50888"/>
    </source>
</evidence>
<reference evidence="3" key="1">
    <citation type="submission" date="2018-11" db="EMBL/GenBank/DDBJ databases">
        <authorList>
            <consortium name="Pathogen Informatics"/>
        </authorList>
    </citation>
    <scope>NUCLEOTIDE SEQUENCE</scope>
</reference>
<dbReference type="OrthoDB" id="5976910at2759"/>
<dbReference type="GO" id="GO:0000981">
    <property type="term" value="F:DNA-binding transcription factor activity, RNA polymerase II-specific"/>
    <property type="evidence" value="ECO:0007669"/>
    <property type="project" value="TreeGrafter"/>
</dbReference>
<dbReference type="GO" id="GO:0000977">
    <property type="term" value="F:RNA polymerase II transcription regulatory region sequence-specific DNA binding"/>
    <property type="evidence" value="ECO:0007669"/>
    <property type="project" value="TreeGrafter"/>
</dbReference>
<dbReference type="InterPro" id="IPR050283">
    <property type="entry name" value="E-box_TF_Regulators"/>
</dbReference>
<feature type="compositionally biased region" description="Basic and acidic residues" evidence="1">
    <location>
        <begin position="243"/>
        <end position="258"/>
    </location>
</feature>
<dbReference type="Gene3D" id="4.10.280.10">
    <property type="entry name" value="Helix-loop-helix DNA-binding domain"/>
    <property type="match status" value="1"/>
</dbReference>
<dbReference type="PANTHER" id="PTHR23349">
    <property type="entry name" value="BASIC HELIX-LOOP-HELIX TRANSCRIPTION FACTOR, TWIST"/>
    <property type="match status" value="1"/>
</dbReference>
<dbReference type="SUPFAM" id="SSF47459">
    <property type="entry name" value="HLH, helix-loop-helix DNA-binding domain"/>
    <property type="match status" value="1"/>
</dbReference>
<sequence>MPLGVRQNHTADNRPNLRTTSLAASIAFSQSHLNTSPQHDQENQHAAINRVFKVSPASLKSRGGNKKSSSITRPRNNIHSARVRSSDSHLHDIRSPIITTSKGQVSSSRNERERDRVRLLNLGFERLRTVVPCREGEQLSKISTLKKAIWYIEHLDRVLRAPLSSGLCGAIDPDSGSSKGNAAWSTLLQPTTGQEQDSETESNSDIDLDPDLDIDTGTDSTLLNPLKLLHSPPESSSTTDAIDQDRETHGEQKSDNRINHGSRSNASQKHHIFGALPFCRDSSRAGGQPFAAAAQTWLQARRQDRQAGLHFGMETEQNLRSALLGEYAQLDDEESLIISTRASSPVFPPPVDEDTSNTASHYSLSIPTSVLSTTTASASDLKMSASSIAVVDNTSIHTGTEHILNKISGFIQDGLIKDASDMVNKHCNLDIPTGQLDANPLPTSPLSSFSSLYPLSTSLLPLSSSSSSCSPSFSTPPTPPATFHRNNEQSLLASCSSLPMSLSLPLSFHLPLALQLPIRLTVAKSKGDLMTTFSRPNFLNTKTVSSPKVDPCSIAEPDSCSTPLAMAASDPNVLSPHPPFLFPSDRPQLTSPTTLRASPYSGFFIDSCYSGMTKGTVVRSTESPESAPVSLPLHHSNQNQSECSFSKFVTSQNPAFDLPTTSALDSIACCHSSIHDHYHDSLSSIRSKKTEFSQSASSSMWIQKDRSELPQVQFTGGSYSIARTRKGLR</sequence>
<dbReference type="PROSITE" id="PS50888">
    <property type="entry name" value="BHLH"/>
    <property type="match status" value="1"/>
</dbReference>
<comment type="caution">
    <text evidence="3">The sequence shown here is derived from an EMBL/GenBank/DDBJ whole genome shotgun (WGS) entry which is preliminary data.</text>
</comment>
<dbReference type="Pfam" id="PF00010">
    <property type="entry name" value="HLH"/>
    <property type="match status" value="1"/>
</dbReference>
<feature type="compositionally biased region" description="Polar residues" evidence="1">
    <location>
        <begin position="97"/>
        <end position="108"/>
    </location>
</feature>
<dbReference type="GO" id="GO:0046983">
    <property type="term" value="F:protein dimerization activity"/>
    <property type="evidence" value="ECO:0007669"/>
    <property type="project" value="InterPro"/>
</dbReference>
<gene>
    <name evidence="3" type="ORF">PXEA_LOCUS3168</name>
</gene>
<protein>
    <recommendedName>
        <fullName evidence="2">BHLH domain-containing protein</fullName>
    </recommendedName>
</protein>
<organism evidence="3 4">
    <name type="scientific">Protopolystoma xenopodis</name>
    <dbReference type="NCBI Taxonomy" id="117903"/>
    <lineage>
        <taxon>Eukaryota</taxon>
        <taxon>Metazoa</taxon>
        <taxon>Spiralia</taxon>
        <taxon>Lophotrochozoa</taxon>
        <taxon>Platyhelminthes</taxon>
        <taxon>Monogenea</taxon>
        <taxon>Polyopisthocotylea</taxon>
        <taxon>Polystomatidea</taxon>
        <taxon>Polystomatidae</taxon>
        <taxon>Protopolystoma</taxon>
    </lineage>
</organism>
<feature type="domain" description="BHLH" evidence="2">
    <location>
        <begin position="104"/>
        <end position="155"/>
    </location>
</feature>
<feature type="compositionally biased region" description="Polar residues" evidence="1">
    <location>
        <begin position="66"/>
        <end position="79"/>
    </location>
</feature>
<feature type="region of interest" description="Disordered" evidence="1">
    <location>
        <begin position="54"/>
        <end position="113"/>
    </location>
</feature>
<feature type="compositionally biased region" description="Basic and acidic residues" evidence="1">
    <location>
        <begin position="84"/>
        <end position="94"/>
    </location>
</feature>
<accession>A0A3S4ZXR9</accession>
<dbReference type="SMART" id="SM00353">
    <property type="entry name" value="HLH"/>
    <property type="match status" value="1"/>
</dbReference>
<dbReference type="InterPro" id="IPR036638">
    <property type="entry name" value="HLH_DNA-bd_sf"/>
</dbReference>
<evidence type="ECO:0000313" key="4">
    <source>
        <dbReference type="Proteomes" id="UP000784294"/>
    </source>
</evidence>
<dbReference type="PANTHER" id="PTHR23349:SF111">
    <property type="entry name" value="BHLH DOMAIN-CONTAINING PROTEIN"/>
    <property type="match status" value="1"/>
</dbReference>
<evidence type="ECO:0000256" key="1">
    <source>
        <dbReference type="SAM" id="MobiDB-lite"/>
    </source>
</evidence>
<dbReference type="Proteomes" id="UP000784294">
    <property type="component" value="Unassembled WGS sequence"/>
</dbReference>
<name>A0A3S4ZXR9_9PLAT</name>
<feature type="compositionally biased region" description="Acidic residues" evidence="1">
    <location>
        <begin position="196"/>
        <end position="216"/>
    </location>
</feature>
<proteinExistence type="predicted"/>
<dbReference type="EMBL" id="CAAALY010007101">
    <property type="protein sequence ID" value="VEL09728.1"/>
    <property type="molecule type" value="Genomic_DNA"/>
</dbReference>
<evidence type="ECO:0000313" key="3">
    <source>
        <dbReference type="EMBL" id="VEL09728.1"/>
    </source>
</evidence>
<dbReference type="AlphaFoldDB" id="A0A3S4ZXR9"/>